<reference evidence="2" key="1">
    <citation type="journal article" date="2020" name="mSystems">
        <title>Genome- and Community-Level Interaction Insights into Carbon Utilization and Element Cycling Functions of Hydrothermarchaeota in Hydrothermal Sediment.</title>
        <authorList>
            <person name="Zhou Z."/>
            <person name="Liu Y."/>
            <person name="Xu W."/>
            <person name="Pan J."/>
            <person name="Luo Z.H."/>
            <person name="Li M."/>
        </authorList>
    </citation>
    <scope>NUCLEOTIDE SEQUENCE [LARGE SCALE GENOMIC DNA]</scope>
    <source>
        <strain evidence="2">HyVt-443</strain>
    </source>
</reference>
<dbReference type="AlphaFoldDB" id="A0A831RKU6"/>
<evidence type="ECO:0000313" key="2">
    <source>
        <dbReference type="EMBL" id="HEB97242.1"/>
    </source>
</evidence>
<evidence type="ECO:0000256" key="1">
    <source>
        <dbReference type="SAM" id="MobiDB-lite"/>
    </source>
</evidence>
<sequence>MDPPQPAYHCFGVRRLNPFRGVIQICAGREARALSADGHHWEIQILTRRPDDMWGAPPPGEPASQFIRFGVWSPDAGLRQVPANPLLDLAAMLPLCQALTGELEQAVRRLPFPLTDRYELWLPDAVDGRPLALLASSSDPERLLPPDPLRWQADRARALRETPGSSSPRPPDERLARLERLVADSAGGRGPVWFRRSDDGGGRPLAGSGGPQEPVAAEAFPPLLLRDRWEDPAHQRLVDDYLEWRAAELLTLPGLDPGLRQRLERQARADAVAVARLWRLYPVIVDQQQIRAARVEARLRSR</sequence>
<accession>A0A831RKU6</accession>
<organism evidence="2">
    <name type="scientific">Sedimenticola thiotaurini</name>
    <dbReference type="NCBI Taxonomy" id="1543721"/>
    <lineage>
        <taxon>Bacteria</taxon>
        <taxon>Pseudomonadati</taxon>
        <taxon>Pseudomonadota</taxon>
        <taxon>Gammaproteobacteria</taxon>
        <taxon>Chromatiales</taxon>
        <taxon>Sedimenticolaceae</taxon>
        <taxon>Sedimenticola</taxon>
    </lineage>
</organism>
<gene>
    <name evidence="2" type="ORF">ENI96_12545</name>
</gene>
<dbReference type="EMBL" id="DRKP01000157">
    <property type="protein sequence ID" value="HEB97242.1"/>
    <property type="molecule type" value="Genomic_DNA"/>
</dbReference>
<feature type="region of interest" description="Disordered" evidence="1">
    <location>
        <begin position="190"/>
        <end position="214"/>
    </location>
</feature>
<protein>
    <submittedName>
        <fullName evidence="2">Uncharacterized protein</fullName>
    </submittedName>
</protein>
<name>A0A831RKU6_9GAMM</name>
<comment type="caution">
    <text evidence="2">The sequence shown here is derived from an EMBL/GenBank/DDBJ whole genome shotgun (WGS) entry which is preliminary data.</text>
</comment>
<proteinExistence type="predicted"/>
<dbReference type="Proteomes" id="UP000886251">
    <property type="component" value="Unassembled WGS sequence"/>
</dbReference>